<dbReference type="AlphaFoldDB" id="C8W2M1"/>
<dbReference type="HOGENOM" id="CLU_2733422_0_0_9"/>
<proteinExistence type="predicted"/>
<dbReference type="KEGG" id="dae:Dtox_2950"/>
<protein>
    <submittedName>
        <fullName evidence="1">Uncharacterized protein</fullName>
    </submittedName>
</protein>
<evidence type="ECO:0000313" key="2">
    <source>
        <dbReference type="Proteomes" id="UP000002217"/>
    </source>
</evidence>
<name>C8W2M1_DESAS</name>
<organism evidence="1 2">
    <name type="scientific">Desulfofarcimen acetoxidans (strain ATCC 49208 / DSM 771 / KCTC 5769 / VKM B-1644 / 5575)</name>
    <name type="common">Desulfotomaculum acetoxidans</name>
    <dbReference type="NCBI Taxonomy" id="485916"/>
    <lineage>
        <taxon>Bacteria</taxon>
        <taxon>Bacillati</taxon>
        <taxon>Bacillota</taxon>
        <taxon>Clostridia</taxon>
        <taxon>Eubacteriales</taxon>
        <taxon>Peptococcaceae</taxon>
        <taxon>Desulfofarcimen</taxon>
    </lineage>
</organism>
<accession>C8W2M1</accession>
<dbReference type="Proteomes" id="UP000002217">
    <property type="component" value="Chromosome"/>
</dbReference>
<evidence type="ECO:0000313" key="1">
    <source>
        <dbReference type="EMBL" id="ACV63705.1"/>
    </source>
</evidence>
<dbReference type="EMBL" id="CP001720">
    <property type="protein sequence ID" value="ACV63705.1"/>
    <property type="molecule type" value="Genomic_DNA"/>
</dbReference>
<dbReference type="STRING" id="485916.Dtox_2950"/>
<sequence>MTNYSSLSDKDFLTAFFKKASVREKHRRAKFLALSENITDRRLKNLFADFAAGCDKHLILLKIEMDNLNIK</sequence>
<gene>
    <name evidence="1" type="ordered locus">Dtox_2950</name>
</gene>
<dbReference type="RefSeq" id="WP_015758397.1">
    <property type="nucleotide sequence ID" value="NC_013216.1"/>
</dbReference>
<keyword evidence="2" id="KW-1185">Reference proteome</keyword>
<reference evidence="1 2" key="1">
    <citation type="journal article" date="2009" name="Stand. Genomic Sci.">
        <title>Complete genome sequence of Desulfotomaculum acetoxidans type strain (5575).</title>
        <authorList>
            <person name="Spring S."/>
            <person name="Lapidus A."/>
            <person name="Schroder M."/>
            <person name="Gleim D."/>
            <person name="Sims D."/>
            <person name="Meincke L."/>
            <person name="Glavina Del Rio T."/>
            <person name="Tice H."/>
            <person name="Copeland A."/>
            <person name="Cheng J.F."/>
            <person name="Lucas S."/>
            <person name="Chen F."/>
            <person name="Nolan M."/>
            <person name="Bruce D."/>
            <person name="Goodwin L."/>
            <person name="Pitluck S."/>
            <person name="Ivanova N."/>
            <person name="Mavromatis K."/>
            <person name="Mikhailova N."/>
            <person name="Pati A."/>
            <person name="Chen A."/>
            <person name="Palaniappan K."/>
            <person name="Land M."/>
            <person name="Hauser L."/>
            <person name="Chang Y.J."/>
            <person name="Jeffries C.D."/>
            <person name="Chain P."/>
            <person name="Saunders E."/>
            <person name="Brettin T."/>
            <person name="Detter J.C."/>
            <person name="Goker M."/>
            <person name="Bristow J."/>
            <person name="Eisen J.A."/>
            <person name="Markowitz V."/>
            <person name="Hugenholtz P."/>
            <person name="Kyrpides N.C."/>
            <person name="Klenk H.P."/>
            <person name="Han C."/>
        </authorList>
    </citation>
    <scope>NUCLEOTIDE SEQUENCE [LARGE SCALE GENOMIC DNA]</scope>
    <source>
        <strain evidence="2">ATCC 49208 / DSM 771 / VKM B-1644</strain>
    </source>
</reference>